<reference evidence="1" key="1">
    <citation type="journal article" date="2020" name="bioRxiv">
        <title>Chromosome-level reference genome of the European wasp spider Argiope bruennichi: a resource for studies on range expansion and evolutionary adaptation.</title>
        <authorList>
            <person name="Sheffer M.M."/>
            <person name="Hoppe A."/>
            <person name="Krehenwinkel H."/>
            <person name="Uhl G."/>
            <person name="Kuss A.W."/>
            <person name="Jensen L."/>
            <person name="Jensen C."/>
            <person name="Gillespie R.G."/>
            <person name="Hoff K.J."/>
            <person name="Prost S."/>
        </authorList>
    </citation>
    <scope>NUCLEOTIDE SEQUENCE</scope>
</reference>
<gene>
    <name evidence="1" type="ORF">HNY73_000911</name>
</gene>
<name>A0A8T0FZU4_ARGBR</name>
<proteinExistence type="predicted"/>
<evidence type="ECO:0000313" key="2">
    <source>
        <dbReference type="Proteomes" id="UP000807504"/>
    </source>
</evidence>
<dbReference type="Proteomes" id="UP000807504">
    <property type="component" value="Unassembled WGS sequence"/>
</dbReference>
<dbReference type="EMBL" id="JABXBU010000001">
    <property type="protein sequence ID" value="KAF8796551.1"/>
    <property type="molecule type" value="Genomic_DNA"/>
</dbReference>
<evidence type="ECO:0000313" key="1">
    <source>
        <dbReference type="EMBL" id="KAF8796551.1"/>
    </source>
</evidence>
<keyword evidence="2" id="KW-1185">Reference proteome</keyword>
<accession>A0A8T0FZU4</accession>
<sequence length="133" mass="15187">MGATDDINQKKTAFHDDVLLSRDVSLGSGDNPNKIEQKIISAAIQRFRRLKQSNSQYLRRLVALKQQVNSLPDGAAEKSFIYDILLNSVYEYDGSTRILSWPTSKSLSKKLNKLKISPTEITDRRYANPEEWK</sequence>
<dbReference type="AlphaFoldDB" id="A0A8T0FZU4"/>
<reference evidence="1" key="2">
    <citation type="submission" date="2020-06" db="EMBL/GenBank/DDBJ databases">
        <authorList>
            <person name="Sheffer M."/>
        </authorList>
    </citation>
    <scope>NUCLEOTIDE SEQUENCE</scope>
</reference>
<comment type="caution">
    <text evidence="1">The sequence shown here is derived from an EMBL/GenBank/DDBJ whole genome shotgun (WGS) entry which is preliminary data.</text>
</comment>
<organism evidence="1 2">
    <name type="scientific">Argiope bruennichi</name>
    <name type="common">Wasp spider</name>
    <name type="synonym">Aranea bruennichi</name>
    <dbReference type="NCBI Taxonomy" id="94029"/>
    <lineage>
        <taxon>Eukaryota</taxon>
        <taxon>Metazoa</taxon>
        <taxon>Ecdysozoa</taxon>
        <taxon>Arthropoda</taxon>
        <taxon>Chelicerata</taxon>
        <taxon>Arachnida</taxon>
        <taxon>Araneae</taxon>
        <taxon>Araneomorphae</taxon>
        <taxon>Entelegynae</taxon>
        <taxon>Araneoidea</taxon>
        <taxon>Araneidae</taxon>
        <taxon>Argiope</taxon>
    </lineage>
</organism>
<protein>
    <submittedName>
        <fullName evidence="1">Uncharacterized protein</fullName>
    </submittedName>
</protein>